<organism evidence="2 3">
    <name type="scientific">Giardia intestinalis (strain P15)</name>
    <name type="common">Giardia lamblia</name>
    <dbReference type="NCBI Taxonomy" id="658858"/>
    <lineage>
        <taxon>Eukaryota</taxon>
        <taxon>Metamonada</taxon>
        <taxon>Diplomonadida</taxon>
        <taxon>Hexamitidae</taxon>
        <taxon>Giardiinae</taxon>
        <taxon>Giardia</taxon>
    </lineage>
</organism>
<comment type="caution">
    <text evidence="2">The sequence shown here is derived from an EMBL/GenBank/DDBJ whole genome shotgun (WGS) entry which is preliminary data.</text>
</comment>
<dbReference type="EMBL" id="ACVC01000216">
    <property type="protein sequence ID" value="EFO61622.1"/>
    <property type="molecule type" value="Genomic_DNA"/>
</dbReference>
<dbReference type="AlphaFoldDB" id="E1F7D8"/>
<gene>
    <name evidence="2" type="ORF">GLP15_3533</name>
</gene>
<dbReference type="Proteomes" id="UP000008974">
    <property type="component" value="Unassembled WGS sequence"/>
</dbReference>
<dbReference type="OrthoDB" id="10424302at2759"/>
<feature type="compositionally biased region" description="Basic and acidic residues" evidence="1">
    <location>
        <begin position="1"/>
        <end position="15"/>
    </location>
</feature>
<sequence length="147" mass="15467">MTDEHLGGSDVQPDRDDGDAGVPGDNSVVVQEDSVDHAGDPGQTEGPPTAEPAPVPAGADSPAVPAESVVLPDVLREEVLCESFTPGTLLAMGGKFLSGKESLIHVTMRTESKEITSSYKVLFEAPVNEKGVNLTCYAMVRIDLFDE</sequence>
<dbReference type="VEuPathDB" id="GiardiaDB:GLP15_3533"/>
<evidence type="ECO:0000313" key="3">
    <source>
        <dbReference type="Proteomes" id="UP000008974"/>
    </source>
</evidence>
<proteinExistence type="predicted"/>
<reference evidence="2 3" key="1">
    <citation type="journal article" date="2010" name="BMC Genomics">
        <title>Genome analysis and comparative genomics of a Giardia intestinalis assemblage E isolate.</title>
        <authorList>
            <person name="Jerlstrom-Hultqvist J."/>
            <person name="Franzen O."/>
            <person name="Ankarklev J."/>
            <person name="Xu F."/>
            <person name="Nohynkova E."/>
            <person name="Andersson J.O."/>
            <person name="Svard S.G."/>
            <person name="Andersson B."/>
        </authorList>
    </citation>
    <scope>NUCLEOTIDE SEQUENCE [LARGE SCALE GENOMIC DNA]</scope>
    <source>
        <strain evidence="2 3">P15</strain>
    </source>
</reference>
<name>E1F7D8_GIAIA</name>
<accession>E1F7D8</accession>
<protein>
    <submittedName>
        <fullName evidence="2">Uncharacterized protein</fullName>
    </submittedName>
</protein>
<evidence type="ECO:0000313" key="2">
    <source>
        <dbReference type="EMBL" id="EFO61622.1"/>
    </source>
</evidence>
<feature type="region of interest" description="Disordered" evidence="1">
    <location>
        <begin position="1"/>
        <end position="64"/>
    </location>
</feature>
<evidence type="ECO:0000256" key="1">
    <source>
        <dbReference type="SAM" id="MobiDB-lite"/>
    </source>
</evidence>